<evidence type="ECO:0008006" key="3">
    <source>
        <dbReference type="Google" id="ProtNLM"/>
    </source>
</evidence>
<sequence length="352" mass="36385">MAVSLTIGQSIAISASGGTPGVFGWAVSPATGISPVATGTATTTGSLTFVKAGIYTLTYVVTNATIPLTCIGTVSVTATTTITVIDPLAVLNLRVLLGGAYNASTGLMRDDLRQNNLLPLTEPYSLSTLVGTSFTHKGGGGNESTTTSVLSTTGNNAIVDWVFVELRNPTSASVVVATHAALLQRDGDIVATDGVSPLTFSSGAGSYYVSVRHRNHLGVMTAAASALSSTAVTVDFTNPATTTYGSNAQQLISSTNKRVLWGGNADGNRTIIYQGSNNDVGWVLNQVQLDTGNPNALITYIATKYSTSDLDLNGQIISQGAGNDTQIIFLSELLHPDNAAFSIAYIVSEQVP</sequence>
<name>A0A7G5GSD7_9BACT</name>
<proteinExistence type="predicted"/>
<dbReference type="Proteomes" id="UP000515369">
    <property type="component" value="Chromosome"/>
</dbReference>
<dbReference type="AlphaFoldDB" id="A0A7G5GSD7"/>
<dbReference type="KEGG" id="sfol:H3H32_28105"/>
<reference evidence="1 2" key="1">
    <citation type="submission" date="2020-07" db="EMBL/GenBank/DDBJ databases">
        <title>Spirosoma foliorum sp. nov., isolated from the leaves on the Nejang mountain Korea, Republic of.</title>
        <authorList>
            <person name="Ho H."/>
            <person name="Lee Y.-J."/>
            <person name="Nurcahyanto D.-A."/>
            <person name="Kim S.-G."/>
        </authorList>
    </citation>
    <scope>NUCLEOTIDE SEQUENCE [LARGE SCALE GENOMIC DNA]</scope>
    <source>
        <strain evidence="1 2">PL0136</strain>
    </source>
</reference>
<dbReference type="EMBL" id="CP059732">
    <property type="protein sequence ID" value="QMW01779.1"/>
    <property type="molecule type" value="Genomic_DNA"/>
</dbReference>
<organism evidence="1 2">
    <name type="scientific">Spirosoma foliorum</name>
    <dbReference type="NCBI Taxonomy" id="2710596"/>
    <lineage>
        <taxon>Bacteria</taxon>
        <taxon>Pseudomonadati</taxon>
        <taxon>Bacteroidota</taxon>
        <taxon>Cytophagia</taxon>
        <taxon>Cytophagales</taxon>
        <taxon>Cytophagaceae</taxon>
        <taxon>Spirosoma</taxon>
    </lineage>
</organism>
<evidence type="ECO:0000313" key="2">
    <source>
        <dbReference type="Proteomes" id="UP000515369"/>
    </source>
</evidence>
<protein>
    <recommendedName>
        <fullName evidence="3">PKD domain-containing protein</fullName>
    </recommendedName>
</protein>
<gene>
    <name evidence="1" type="ORF">H3H32_28105</name>
</gene>
<keyword evidence="2" id="KW-1185">Reference proteome</keyword>
<accession>A0A7G5GSD7</accession>
<evidence type="ECO:0000313" key="1">
    <source>
        <dbReference type="EMBL" id="QMW01779.1"/>
    </source>
</evidence>
<dbReference type="RefSeq" id="WP_182459057.1">
    <property type="nucleotide sequence ID" value="NZ_CP059732.1"/>
</dbReference>